<dbReference type="PANTHER" id="PTHR13710:SF153">
    <property type="entry name" value="RECQ-LIKE DNA HELICASE BLM"/>
    <property type="match status" value="1"/>
</dbReference>
<dbReference type="Pfam" id="PF00270">
    <property type="entry name" value="DEAD"/>
    <property type="match status" value="1"/>
</dbReference>
<dbReference type="SMART" id="SM00487">
    <property type="entry name" value="DEXDc"/>
    <property type="match status" value="1"/>
</dbReference>
<dbReference type="GO" id="GO:0003677">
    <property type="term" value="F:DNA binding"/>
    <property type="evidence" value="ECO:0007669"/>
    <property type="project" value="UniProtKB-KW"/>
</dbReference>
<dbReference type="GO" id="GO:0009378">
    <property type="term" value="F:four-way junction helicase activity"/>
    <property type="evidence" value="ECO:0007669"/>
    <property type="project" value="TreeGrafter"/>
</dbReference>
<dbReference type="GO" id="GO:0016787">
    <property type="term" value="F:hydrolase activity"/>
    <property type="evidence" value="ECO:0007669"/>
    <property type="project" value="UniProtKB-KW"/>
</dbReference>
<dbReference type="EC" id="3.6.4.12" evidence="6"/>
<dbReference type="Gene3D" id="3.40.50.300">
    <property type="entry name" value="P-loop containing nucleotide triphosphate hydrolases"/>
    <property type="match status" value="3"/>
</dbReference>
<dbReference type="PANTHER" id="PTHR13710">
    <property type="entry name" value="DNA HELICASE RECQ FAMILY MEMBER"/>
    <property type="match status" value="1"/>
</dbReference>
<evidence type="ECO:0000256" key="2">
    <source>
        <dbReference type="ARBA" id="ARBA00023125"/>
    </source>
</evidence>
<dbReference type="OrthoDB" id="10253415at2759"/>
<evidence type="ECO:0000256" key="1">
    <source>
        <dbReference type="ARBA" id="ARBA00005446"/>
    </source>
</evidence>
<dbReference type="GO" id="GO:0000724">
    <property type="term" value="P:double-strand break repair via homologous recombination"/>
    <property type="evidence" value="ECO:0007669"/>
    <property type="project" value="TreeGrafter"/>
</dbReference>
<dbReference type="Proteomes" id="UP000507470">
    <property type="component" value="Unassembled WGS sequence"/>
</dbReference>
<keyword evidence="4" id="KW-0539">Nucleus</keyword>
<dbReference type="PROSITE" id="PS51192">
    <property type="entry name" value="HELICASE_ATP_BIND_1"/>
    <property type="match status" value="1"/>
</dbReference>
<protein>
    <submittedName>
        <fullName evidence="6">BLM</fullName>
        <ecNumber evidence="6">3.6.4.12</ecNumber>
    </submittedName>
</protein>
<keyword evidence="2" id="KW-0238">DNA-binding</keyword>
<accession>A0A6J8BLW5</accession>
<gene>
    <name evidence="6" type="ORF">MCOR_19011</name>
</gene>
<reference evidence="6 7" key="1">
    <citation type="submission" date="2020-06" db="EMBL/GenBank/DDBJ databases">
        <authorList>
            <person name="Li R."/>
            <person name="Bekaert M."/>
        </authorList>
    </citation>
    <scope>NUCLEOTIDE SEQUENCE [LARGE SCALE GENOMIC DNA]</scope>
    <source>
        <strain evidence="7">wild</strain>
    </source>
</reference>
<keyword evidence="7" id="KW-1185">Reference proteome</keyword>
<dbReference type="InterPro" id="IPR027417">
    <property type="entry name" value="P-loop_NTPase"/>
</dbReference>
<evidence type="ECO:0000256" key="3">
    <source>
        <dbReference type="ARBA" id="ARBA00023235"/>
    </source>
</evidence>
<comment type="similarity">
    <text evidence="1">Belongs to the helicase family. RecQ subfamily.</text>
</comment>
<evidence type="ECO:0000259" key="5">
    <source>
        <dbReference type="PROSITE" id="PS51192"/>
    </source>
</evidence>
<evidence type="ECO:0000313" key="7">
    <source>
        <dbReference type="Proteomes" id="UP000507470"/>
    </source>
</evidence>
<name>A0A6J8BLW5_MYTCO</name>
<dbReference type="GO" id="GO:0005524">
    <property type="term" value="F:ATP binding"/>
    <property type="evidence" value="ECO:0007669"/>
    <property type="project" value="InterPro"/>
</dbReference>
<dbReference type="InterPro" id="IPR014001">
    <property type="entry name" value="Helicase_ATP-bd"/>
</dbReference>
<dbReference type="GO" id="GO:0043138">
    <property type="term" value="F:3'-5' DNA helicase activity"/>
    <property type="evidence" value="ECO:0007669"/>
    <property type="project" value="UniProtKB-EC"/>
</dbReference>
<dbReference type="AlphaFoldDB" id="A0A6J8BLW5"/>
<dbReference type="EMBL" id="CACVKT020003356">
    <property type="protein sequence ID" value="CAC5383247.1"/>
    <property type="molecule type" value="Genomic_DNA"/>
</dbReference>
<evidence type="ECO:0000256" key="4">
    <source>
        <dbReference type="ARBA" id="ARBA00023242"/>
    </source>
</evidence>
<feature type="domain" description="Helicase ATP-binding" evidence="5">
    <location>
        <begin position="1"/>
        <end position="162"/>
    </location>
</feature>
<evidence type="ECO:0000313" key="6">
    <source>
        <dbReference type="EMBL" id="CAC5383247.1"/>
    </source>
</evidence>
<keyword evidence="3" id="KW-0413">Isomerase</keyword>
<dbReference type="SUPFAM" id="SSF52540">
    <property type="entry name" value="P-loop containing nucleoside triphosphate hydrolases"/>
    <property type="match status" value="2"/>
</dbReference>
<dbReference type="GO" id="GO:0005694">
    <property type="term" value="C:chromosome"/>
    <property type="evidence" value="ECO:0007669"/>
    <property type="project" value="TreeGrafter"/>
</dbReference>
<sequence length="284" mass="31751">MAMAAMTLSLQTKMALAAINQKRKTEFSFLKPLQFKSVSAAYHNDAMIVLPTGYGKSLIFEVLMNMTKKRCIIISPLNAIILEQSKRLGSEAVIVDTSLISEIKKDEAHCVVQWGHEFRPDYLKISKLRSVFPDAKFVALTATATKLMIKEITDILQMKTFTTISACVDRPNVKITVIKRLPSAGGKNTAEESFKQVMEPVQTKVVWKWYNMVCQEAAKESDPNAVIQRVSQYHSACTDQMKKIIVDDMADVNGNISLLFATEAYGMGAEPNIRRIIHYGPPTL</sequence>
<organism evidence="6 7">
    <name type="scientific">Mytilus coruscus</name>
    <name type="common">Sea mussel</name>
    <dbReference type="NCBI Taxonomy" id="42192"/>
    <lineage>
        <taxon>Eukaryota</taxon>
        <taxon>Metazoa</taxon>
        <taxon>Spiralia</taxon>
        <taxon>Lophotrochozoa</taxon>
        <taxon>Mollusca</taxon>
        <taxon>Bivalvia</taxon>
        <taxon>Autobranchia</taxon>
        <taxon>Pteriomorphia</taxon>
        <taxon>Mytilida</taxon>
        <taxon>Mytiloidea</taxon>
        <taxon>Mytilidae</taxon>
        <taxon>Mytilinae</taxon>
        <taxon>Mytilus</taxon>
    </lineage>
</organism>
<proteinExistence type="inferred from homology"/>
<dbReference type="InterPro" id="IPR011545">
    <property type="entry name" value="DEAD/DEAH_box_helicase_dom"/>
</dbReference>
<dbReference type="GO" id="GO:0005737">
    <property type="term" value="C:cytoplasm"/>
    <property type="evidence" value="ECO:0007669"/>
    <property type="project" value="TreeGrafter"/>
</dbReference>
<keyword evidence="6" id="KW-0378">Hydrolase</keyword>